<protein>
    <submittedName>
        <fullName evidence="3">Uncharacterized protein</fullName>
    </submittedName>
</protein>
<proteinExistence type="predicted"/>
<accession>A0A914VRJ1</accession>
<reference evidence="3" key="1">
    <citation type="submission" date="2022-11" db="UniProtKB">
        <authorList>
            <consortium name="WormBaseParasite"/>
        </authorList>
    </citation>
    <scope>IDENTIFICATION</scope>
</reference>
<name>A0A914VRJ1_9BILA</name>
<keyword evidence="2" id="KW-1185">Reference proteome</keyword>
<organism evidence="2 3">
    <name type="scientific">Plectus sambesii</name>
    <dbReference type="NCBI Taxonomy" id="2011161"/>
    <lineage>
        <taxon>Eukaryota</taxon>
        <taxon>Metazoa</taxon>
        <taxon>Ecdysozoa</taxon>
        <taxon>Nematoda</taxon>
        <taxon>Chromadorea</taxon>
        <taxon>Plectida</taxon>
        <taxon>Plectina</taxon>
        <taxon>Plectoidea</taxon>
        <taxon>Plectidae</taxon>
        <taxon>Plectus</taxon>
    </lineage>
</organism>
<keyword evidence="1" id="KW-0812">Transmembrane</keyword>
<keyword evidence="1" id="KW-1133">Transmembrane helix</keyword>
<dbReference type="AlphaFoldDB" id="A0A914VRJ1"/>
<evidence type="ECO:0000256" key="1">
    <source>
        <dbReference type="SAM" id="Phobius"/>
    </source>
</evidence>
<feature type="transmembrane region" description="Helical" evidence="1">
    <location>
        <begin position="6"/>
        <end position="27"/>
    </location>
</feature>
<dbReference type="Proteomes" id="UP000887566">
    <property type="component" value="Unplaced"/>
</dbReference>
<keyword evidence="1" id="KW-0472">Membrane</keyword>
<evidence type="ECO:0000313" key="3">
    <source>
        <dbReference type="WBParaSite" id="PSAMB.scaffold2404size23397.g17616.t1"/>
    </source>
</evidence>
<sequence length="78" mass="8561">MTAEIISFFVLGILLLAGCGCCVVIMVHNRRYGRKQAVLYRDYLNNLPVVNQQSLSRADYVPVNSAPAASSLTQTTEV</sequence>
<dbReference type="WBParaSite" id="PSAMB.scaffold2404size23397.g17616.t1">
    <property type="protein sequence ID" value="PSAMB.scaffold2404size23397.g17616.t1"/>
    <property type="gene ID" value="PSAMB.scaffold2404size23397.g17616"/>
</dbReference>
<evidence type="ECO:0000313" key="2">
    <source>
        <dbReference type="Proteomes" id="UP000887566"/>
    </source>
</evidence>